<feature type="binding site" evidence="2">
    <location>
        <position position="241"/>
    </location>
    <ligand>
        <name>Co(2+)</name>
        <dbReference type="ChEBI" id="CHEBI:48828"/>
    </ligand>
</feature>
<evidence type="ECO:0000313" key="4">
    <source>
        <dbReference type="EMBL" id="MBC2602871.1"/>
    </source>
</evidence>
<dbReference type="PIRSF" id="PIRSF033579">
    <property type="entry name" value="Anaer_Co_chel"/>
    <property type="match status" value="1"/>
</dbReference>
<dbReference type="Gene3D" id="3.40.50.1400">
    <property type="match status" value="2"/>
</dbReference>
<proteinExistence type="predicted"/>
<dbReference type="CDD" id="cd03413">
    <property type="entry name" value="CbiK_C"/>
    <property type="match status" value="1"/>
</dbReference>
<dbReference type="GO" id="GO:0046872">
    <property type="term" value="F:metal ion binding"/>
    <property type="evidence" value="ECO:0007669"/>
    <property type="project" value="UniProtKB-KW"/>
</dbReference>
<feature type="active site" description="Proton acceptor" evidence="1">
    <location>
        <position position="178"/>
    </location>
</feature>
<evidence type="ECO:0000256" key="1">
    <source>
        <dbReference type="PIRSR" id="PIRSR033579-1"/>
    </source>
</evidence>
<dbReference type="Pfam" id="PF06180">
    <property type="entry name" value="CbiK"/>
    <property type="match status" value="1"/>
</dbReference>
<feature type="chain" id="PRO_5030642440" evidence="3">
    <location>
        <begin position="26"/>
        <end position="302"/>
    </location>
</feature>
<dbReference type="GO" id="GO:0016852">
    <property type="term" value="F:sirohydrochlorin cobaltochelatase activity"/>
    <property type="evidence" value="ECO:0007669"/>
    <property type="project" value="InterPro"/>
</dbReference>
<feature type="signal peptide" evidence="3">
    <location>
        <begin position="1"/>
        <end position="25"/>
    </location>
</feature>
<dbReference type="Proteomes" id="UP000525652">
    <property type="component" value="Unassembled WGS sequence"/>
</dbReference>
<gene>
    <name evidence="4" type="ORF">H5P30_13895</name>
</gene>
<dbReference type="SUPFAM" id="SSF53800">
    <property type="entry name" value="Chelatase"/>
    <property type="match status" value="1"/>
</dbReference>
<accession>A0A7X1E576</accession>
<dbReference type="CDD" id="cd03412">
    <property type="entry name" value="CbiK_N"/>
    <property type="match status" value="1"/>
</dbReference>
<evidence type="ECO:0000256" key="3">
    <source>
        <dbReference type="SAM" id="SignalP"/>
    </source>
</evidence>
<feature type="binding site" evidence="2">
    <location>
        <position position="178"/>
    </location>
    <ligand>
        <name>Co(2+)</name>
        <dbReference type="ChEBI" id="CHEBI:48828"/>
    </ligand>
</feature>
<dbReference type="EMBL" id="JACHVA010000102">
    <property type="protein sequence ID" value="MBC2602871.1"/>
    <property type="molecule type" value="Genomic_DNA"/>
</dbReference>
<name>A0A7X1E576_9BACT</name>
<comment type="caution">
    <text evidence="4">The sequence shown here is derived from an EMBL/GenBank/DDBJ whole genome shotgun (WGS) entry which is preliminary data.</text>
</comment>
<dbReference type="AlphaFoldDB" id="A0A7X1E576"/>
<dbReference type="GO" id="GO:0019251">
    <property type="term" value="P:anaerobic cobalamin biosynthetic process"/>
    <property type="evidence" value="ECO:0007669"/>
    <property type="project" value="InterPro"/>
</dbReference>
<protein>
    <submittedName>
        <fullName evidence="4">Sirohydrochlorin cobaltochelatase</fullName>
    </submittedName>
</protein>
<keyword evidence="2" id="KW-0479">Metal-binding</keyword>
<sequence>MLKIHIIRLTTLTICAITSVFGASAGEKEAAPQQGILLATFGTSDPDALAAFENIATMTRERFPGVPIYWAYTSDFIRKKMARQGVELDSPLAALSRMRDAGIDEVAIQSLHVIAGIEYEEILDAVAAFQSTHLQFGRVEIGGPLLFSAADIEKTSEAILANAAEFRKPGDMLILMGHGSGDHPADITYVATNAIIRAQDPTACLGTVEGHPTFDQVLSKIEEQNPESVTLFPFMSVAGDHAHNDMAGDEPDSWKSQLESRGIECTAVLQGMGESPEIVEIWLSHLDEAMNQLGANEHVAAH</sequence>
<dbReference type="RefSeq" id="WP_185693537.1">
    <property type="nucleotide sequence ID" value="NZ_JACHVA010000102.1"/>
</dbReference>
<keyword evidence="3" id="KW-0732">Signal</keyword>
<keyword evidence="2" id="KW-0170">Cobalt</keyword>
<evidence type="ECO:0000256" key="2">
    <source>
        <dbReference type="PIRSR" id="PIRSR033579-3"/>
    </source>
</evidence>
<reference evidence="4 5" key="1">
    <citation type="submission" date="2020-07" db="EMBL/GenBank/DDBJ databases">
        <authorList>
            <person name="Feng X."/>
        </authorList>
    </citation>
    <scope>NUCLEOTIDE SEQUENCE [LARGE SCALE GENOMIC DNA]</scope>
    <source>
        <strain evidence="4 5">JCM14086</strain>
    </source>
</reference>
<evidence type="ECO:0000313" key="5">
    <source>
        <dbReference type="Proteomes" id="UP000525652"/>
    </source>
</evidence>
<keyword evidence="5" id="KW-1185">Reference proteome</keyword>
<dbReference type="InterPro" id="IPR010388">
    <property type="entry name" value="Anaerobic_Co-chelatase"/>
</dbReference>
<feature type="binding site" evidence="2">
    <location>
        <position position="209"/>
    </location>
    <ligand>
        <name>Co(2+)</name>
        <dbReference type="ChEBI" id="CHEBI:48828"/>
    </ligand>
</feature>
<organism evidence="4 5">
    <name type="scientific">Puniceicoccus vermicola</name>
    <dbReference type="NCBI Taxonomy" id="388746"/>
    <lineage>
        <taxon>Bacteria</taxon>
        <taxon>Pseudomonadati</taxon>
        <taxon>Verrucomicrobiota</taxon>
        <taxon>Opitutia</taxon>
        <taxon>Puniceicoccales</taxon>
        <taxon>Puniceicoccaceae</taxon>
        <taxon>Puniceicoccus</taxon>
    </lineage>
</organism>